<keyword evidence="3 7" id="KW-0436">Ligase</keyword>
<evidence type="ECO:0000259" key="5">
    <source>
        <dbReference type="Pfam" id="PF00501"/>
    </source>
</evidence>
<dbReference type="InterPro" id="IPR042099">
    <property type="entry name" value="ANL_N_sf"/>
</dbReference>
<dbReference type="Pfam" id="PF00501">
    <property type="entry name" value="AMP-binding"/>
    <property type="match status" value="1"/>
</dbReference>
<dbReference type="AlphaFoldDB" id="A0B542"/>
<dbReference type="EC" id="6.2.1.30" evidence="7"/>
<dbReference type="GeneID" id="4462251"/>
<evidence type="ECO:0000256" key="3">
    <source>
        <dbReference type="ARBA" id="ARBA00022598"/>
    </source>
</evidence>
<keyword evidence="4" id="KW-0547">Nucleotide-binding</keyword>
<dbReference type="KEGG" id="mtp:Mthe_0013"/>
<dbReference type="STRING" id="349307.Mthe_0013"/>
<dbReference type="Pfam" id="PF14535">
    <property type="entry name" value="AMP-binding_C_2"/>
    <property type="match status" value="1"/>
</dbReference>
<dbReference type="Gene3D" id="3.40.50.12780">
    <property type="entry name" value="N-terminal domain of ligase-like"/>
    <property type="match status" value="1"/>
</dbReference>
<reference evidence="7 8" key="1">
    <citation type="submission" date="2006-10" db="EMBL/GenBank/DDBJ databases">
        <title>Complete sequence of Methanosaeta thermophila PT.</title>
        <authorList>
            <consortium name="US DOE Joint Genome Institute"/>
            <person name="Copeland A."/>
            <person name="Lucas S."/>
            <person name="Lapidus A."/>
            <person name="Barry K."/>
            <person name="Detter J.C."/>
            <person name="Glavina del Rio T."/>
            <person name="Hammon N."/>
            <person name="Israni S."/>
            <person name="Pitluck S."/>
            <person name="Chain P."/>
            <person name="Malfatti S."/>
            <person name="Shin M."/>
            <person name="Vergez L."/>
            <person name="Schmutz J."/>
            <person name="Larimer F."/>
            <person name="Land M."/>
            <person name="Hauser L."/>
            <person name="Kyrpides N."/>
            <person name="Kim E."/>
            <person name="Smith K.S."/>
            <person name="Ingram-Smith C."/>
            <person name="Richardson P."/>
        </authorList>
    </citation>
    <scope>NUCLEOTIDE SEQUENCE [LARGE SCALE GENOMIC DNA]</scope>
    <source>
        <strain evidence="8">DSM 6194 / JCM 14653 / NBRC 101360 / PT</strain>
    </source>
</reference>
<dbReference type="Gene3D" id="3.30.300.30">
    <property type="match status" value="1"/>
</dbReference>
<dbReference type="PANTHER" id="PTHR43845">
    <property type="entry name" value="BLR5969 PROTEIN"/>
    <property type="match status" value="1"/>
</dbReference>
<dbReference type="InterPro" id="IPR045851">
    <property type="entry name" value="AMP-bd_C_sf"/>
</dbReference>
<organism evidence="7 8">
    <name type="scientific">Methanothrix thermoacetophila (strain DSM 6194 / JCM 14653 / NBRC 101360 / PT)</name>
    <name type="common">Methanosaeta thermophila</name>
    <dbReference type="NCBI Taxonomy" id="349307"/>
    <lineage>
        <taxon>Archaea</taxon>
        <taxon>Methanobacteriati</taxon>
        <taxon>Methanobacteriota</taxon>
        <taxon>Stenosarchaea group</taxon>
        <taxon>Methanomicrobia</taxon>
        <taxon>Methanotrichales</taxon>
        <taxon>Methanotrichaceae</taxon>
        <taxon>Methanothrix</taxon>
    </lineage>
</organism>
<feature type="domain" description="AMP-dependent synthetase/ligase" evidence="5">
    <location>
        <begin position="59"/>
        <end position="287"/>
    </location>
</feature>
<evidence type="ECO:0000256" key="1">
    <source>
        <dbReference type="ARBA" id="ARBA00005211"/>
    </source>
</evidence>
<dbReference type="CDD" id="cd05913">
    <property type="entry name" value="PaaK"/>
    <property type="match status" value="1"/>
</dbReference>
<dbReference type="PIRSF" id="PIRSF006444">
    <property type="entry name" value="PaaK"/>
    <property type="match status" value="1"/>
</dbReference>
<dbReference type="PANTHER" id="PTHR43845:SF1">
    <property type="entry name" value="BLR5969 PROTEIN"/>
    <property type="match status" value="1"/>
</dbReference>
<proteinExistence type="predicted"/>
<comment type="pathway">
    <text evidence="1">Aromatic compound metabolism.</text>
</comment>
<protein>
    <submittedName>
        <fullName evidence="7">Phenylacetate-CoA ligase</fullName>
        <ecNumber evidence="7">6.2.1.30</ecNumber>
    </submittedName>
</protein>
<dbReference type="Proteomes" id="UP000000674">
    <property type="component" value="Chromosome"/>
</dbReference>
<feature type="domain" description="AMP-dependent ligase C-terminal" evidence="6">
    <location>
        <begin position="337"/>
        <end position="422"/>
    </location>
</feature>
<comment type="subunit">
    <text evidence="2">Monomer.</text>
</comment>
<accession>A0B542</accession>
<dbReference type="RefSeq" id="WP_011695217.1">
    <property type="nucleotide sequence ID" value="NC_008553.1"/>
</dbReference>
<keyword evidence="8" id="KW-1185">Reference proteome</keyword>
<dbReference type="InterPro" id="IPR011880">
    <property type="entry name" value="PA_CoA_ligase"/>
</dbReference>
<dbReference type="GO" id="GO:0047475">
    <property type="term" value="F:phenylacetate-CoA ligase activity"/>
    <property type="evidence" value="ECO:0007669"/>
    <property type="project" value="UniProtKB-EC"/>
</dbReference>
<dbReference type="InterPro" id="IPR028154">
    <property type="entry name" value="AMP-dep_Lig_C"/>
</dbReference>
<dbReference type="OrthoDB" id="37928at2157"/>
<dbReference type="SUPFAM" id="SSF56801">
    <property type="entry name" value="Acetyl-CoA synthetase-like"/>
    <property type="match status" value="1"/>
</dbReference>
<gene>
    <name evidence="7" type="ordered locus">Mthe_0013</name>
</gene>
<evidence type="ECO:0000313" key="8">
    <source>
        <dbReference type="Proteomes" id="UP000000674"/>
    </source>
</evidence>
<evidence type="ECO:0000313" key="7">
    <source>
        <dbReference type="EMBL" id="ABK13816.1"/>
    </source>
</evidence>
<dbReference type="GO" id="GO:0000166">
    <property type="term" value="F:nucleotide binding"/>
    <property type="evidence" value="ECO:0007669"/>
    <property type="project" value="UniProtKB-KW"/>
</dbReference>
<sequence length="427" mass="47375">MRFGYHNEKLETASREKLRDIQTKGLRRTVRHVYESNPVYRRLFDAHGVSPEEIKTLDDLQRLPMTNKELLRENYPLGLSCVPRDSIVEMHMSSGSTGTPVIMPYTEGDLAQWAECMARCYMMSGARRGDAVQITPLFGLFNGGFGMYHGARAAGLFVIPAGPGNTVRQIKLAKDLKTRIITGVVSYGVRLIEVMNELNEELPDLEIGIFGAETFSDAMKRRISTGLGVEVFDIYGMTETGGVGTLGMDCAAHDGIHVWEDHYIVEIVDPKTGEPVEDGETGELVVTSITREALPVIRFRTADLTRIISRERCDCGRTHIRIAPITGRIDDMLIVKGVNFFPKQVEQALMQIPGIGANYQIIVEDIDGVKEIRINVEAEPGVTGYIVEKALKEALGFSPKGDVFPIGSLPRTEGKAQRVIHRKRQTG</sequence>
<dbReference type="EMBL" id="CP000477">
    <property type="protein sequence ID" value="ABK13816.1"/>
    <property type="molecule type" value="Genomic_DNA"/>
</dbReference>
<dbReference type="InterPro" id="IPR000873">
    <property type="entry name" value="AMP-dep_synth/lig_dom"/>
</dbReference>
<dbReference type="FunFam" id="3.40.50.12780:FF:000016">
    <property type="entry name" value="Phenylacetate-coenzyme A ligase"/>
    <property type="match status" value="1"/>
</dbReference>
<evidence type="ECO:0000256" key="4">
    <source>
        <dbReference type="ARBA" id="ARBA00022741"/>
    </source>
</evidence>
<dbReference type="HOGENOM" id="CLU_035301_1_1_2"/>
<dbReference type="GO" id="GO:0010124">
    <property type="term" value="P:phenylacetate catabolic process"/>
    <property type="evidence" value="ECO:0007669"/>
    <property type="project" value="InterPro"/>
</dbReference>
<name>A0B542_METTP</name>
<evidence type="ECO:0000256" key="2">
    <source>
        <dbReference type="ARBA" id="ARBA00011245"/>
    </source>
</evidence>
<evidence type="ECO:0000259" key="6">
    <source>
        <dbReference type="Pfam" id="PF14535"/>
    </source>
</evidence>